<dbReference type="AlphaFoldDB" id="A0A0G1HMR4"/>
<evidence type="ECO:0000313" key="2">
    <source>
        <dbReference type="Proteomes" id="UP000034172"/>
    </source>
</evidence>
<name>A0A0G1HMR4_9BACT</name>
<evidence type="ECO:0000313" key="1">
    <source>
        <dbReference type="EMBL" id="KKT48496.1"/>
    </source>
</evidence>
<accession>A0A0G1HMR4</accession>
<dbReference type="Proteomes" id="UP000034172">
    <property type="component" value="Unassembled WGS sequence"/>
</dbReference>
<proteinExistence type="predicted"/>
<organism evidence="1 2">
    <name type="scientific">Candidatus Collierbacteria bacterium GW2011_GWC2_44_18</name>
    <dbReference type="NCBI Taxonomy" id="1618392"/>
    <lineage>
        <taxon>Bacteria</taxon>
        <taxon>Candidatus Collieribacteriota</taxon>
    </lineage>
</organism>
<dbReference type="EMBL" id="LCIE01000027">
    <property type="protein sequence ID" value="KKT48496.1"/>
    <property type="molecule type" value="Genomic_DNA"/>
</dbReference>
<gene>
    <name evidence="1" type="ORF">UW41_C0027G0009</name>
</gene>
<comment type="caution">
    <text evidence="1">The sequence shown here is derived from an EMBL/GenBank/DDBJ whole genome shotgun (WGS) entry which is preliminary data.</text>
</comment>
<sequence length="39" mass="4539">MWAGGDSNPHELPHSVLNAARLPFRHLPNKVYFLIKWLI</sequence>
<dbReference type="STRING" id="1618392.UW41_C0027G0009"/>
<reference evidence="1 2" key="1">
    <citation type="journal article" date="2015" name="Nature">
        <title>rRNA introns, odd ribosomes, and small enigmatic genomes across a large radiation of phyla.</title>
        <authorList>
            <person name="Brown C.T."/>
            <person name="Hug L.A."/>
            <person name="Thomas B.C."/>
            <person name="Sharon I."/>
            <person name="Castelle C.J."/>
            <person name="Singh A."/>
            <person name="Wilkins M.J."/>
            <person name="Williams K.H."/>
            <person name="Banfield J.F."/>
        </authorList>
    </citation>
    <scope>NUCLEOTIDE SEQUENCE [LARGE SCALE GENOMIC DNA]</scope>
</reference>
<protein>
    <submittedName>
        <fullName evidence="1">Uncharacterized protein</fullName>
    </submittedName>
</protein>